<dbReference type="InterPro" id="IPR000383">
    <property type="entry name" value="Xaa-Pro-like_dom"/>
</dbReference>
<dbReference type="SUPFAM" id="SSF49785">
    <property type="entry name" value="Galactose-binding domain-like"/>
    <property type="match status" value="1"/>
</dbReference>
<comment type="caution">
    <text evidence="3">The sequence shown here is derived from an EMBL/GenBank/DDBJ whole genome shotgun (WGS) entry which is preliminary data.</text>
</comment>
<evidence type="ECO:0000259" key="2">
    <source>
        <dbReference type="SMART" id="SM00939"/>
    </source>
</evidence>
<dbReference type="SMART" id="SM00939">
    <property type="entry name" value="PepX_C"/>
    <property type="match status" value="1"/>
</dbReference>
<dbReference type="InterPro" id="IPR005674">
    <property type="entry name" value="CocE/Ser_esterase"/>
</dbReference>
<dbReference type="InterPro" id="IPR008979">
    <property type="entry name" value="Galactose-bd-like_sf"/>
</dbReference>
<proteinExistence type="predicted"/>
<evidence type="ECO:0000256" key="1">
    <source>
        <dbReference type="ARBA" id="ARBA00022801"/>
    </source>
</evidence>
<dbReference type="AlphaFoldDB" id="A0A2W2C2E1"/>
<dbReference type="InterPro" id="IPR029058">
    <property type="entry name" value="AB_hydrolase_fold"/>
</dbReference>
<dbReference type="SUPFAM" id="SSF53474">
    <property type="entry name" value="alpha/beta-Hydrolases"/>
    <property type="match status" value="1"/>
</dbReference>
<dbReference type="InterPro" id="IPR013736">
    <property type="entry name" value="Xaa-Pro_dipept_C"/>
</dbReference>
<organism evidence="3 4">
    <name type="scientific">Jiangella anatolica</name>
    <dbReference type="NCBI Taxonomy" id="2670374"/>
    <lineage>
        <taxon>Bacteria</taxon>
        <taxon>Bacillati</taxon>
        <taxon>Actinomycetota</taxon>
        <taxon>Actinomycetes</taxon>
        <taxon>Jiangellales</taxon>
        <taxon>Jiangellaceae</taxon>
        <taxon>Jiangella</taxon>
    </lineage>
</organism>
<dbReference type="EMBL" id="POTW01000040">
    <property type="protein sequence ID" value="PZF82359.1"/>
    <property type="molecule type" value="Genomic_DNA"/>
</dbReference>
<dbReference type="Gene3D" id="1.10.3020.10">
    <property type="entry name" value="alpha-amino acid ester hydrolase ( Helical cap domain)"/>
    <property type="match status" value="1"/>
</dbReference>
<dbReference type="Gene3D" id="3.40.50.1820">
    <property type="entry name" value="alpha/beta hydrolase"/>
    <property type="match status" value="1"/>
</dbReference>
<keyword evidence="1" id="KW-0378">Hydrolase</keyword>
<dbReference type="Proteomes" id="UP000248764">
    <property type="component" value="Unassembled WGS sequence"/>
</dbReference>
<dbReference type="Gene3D" id="2.60.120.260">
    <property type="entry name" value="Galactose-binding domain-like"/>
    <property type="match status" value="1"/>
</dbReference>
<reference evidence="3 4" key="1">
    <citation type="submission" date="2018-01" db="EMBL/GenBank/DDBJ databases">
        <title>Draft genome sequence of Jiangella sp. GTF31.</title>
        <authorList>
            <person name="Sahin N."/>
            <person name="Ay H."/>
            <person name="Saygin H."/>
        </authorList>
    </citation>
    <scope>NUCLEOTIDE SEQUENCE [LARGE SCALE GENOMIC DNA]</scope>
    <source>
        <strain evidence="3 4">GTF31</strain>
    </source>
</reference>
<name>A0A2W2C2E1_9ACTN</name>
<evidence type="ECO:0000313" key="3">
    <source>
        <dbReference type="EMBL" id="PZF82359.1"/>
    </source>
</evidence>
<dbReference type="Pfam" id="PF02129">
    <property type="entry name" value="Peptidase_S15"/>
    <property type="match status" value="1"/>
</dbReference>
<dbReference type="Pfam" id="PF08530">
    <property type="entry name" value="PepX_C"/>
    <property type="match status" value="1"/>
</dbReference>
<feature type="domain" description="Xaa-Pro dipeptidyl-peptidase C-terminal" evidence="2">
    <location>
        <begin position="333"/>
        <end position="575"/>
    </location>
</feature>
<gene>
    <name evidence="3" type="ORF">C1I92_17185</name>
</gene>
<dbReference type="RefSeq" id="WP_111255875.1">
    <property type="nucleotide sequence ID" value="NZ_POTW01000040.1"/>
</dbReference>
<accession>A0A2W2C2E1</accession>
<keyword evidence="4" id="KW-1185">Reference proteome</keyword>
<sequence length="593" mass="63008">MTGTSASRFDTYVAMPDGVRLAVTAHVPASATASPVPAVIRATRYWRGRPPGVFAPRGGEAAAFTDAGFALVLVDVRGTGASFGRWDGPWSPSEVADLGALCEWVAAQPWSNGRVGSHGVSYDGNTAELIAAAEPPSLRAIIPRFSDVDPFIHLSFPGGILLDSFIQSWAAGNQALDRMDPEPVMALTGETRDEVMARMGAPDRADEDVDGSLLAAALAEHAGNLDVWAVGSALTFADDASAKALRVVESSPHHLRHRIERSGVAIQAWASWFDAGTAAGALSRFNNIGNPMAVLIGPWSHGAAFDASLTGDEPMPAAVTPDDQAEQMFGFLHENLDAGARGTTTRSIRFWQLFADRWCVTEQWPPHGSGALTLYCGPDGALVEAPIAEGADAYRVDFTTTTGPANRWATQSGGGPVIYPDRREAGERCLTYTTAPLTEAVDIIGDPVVTLHLESSTPDSALYVYLEAVTPDGEVRYLTEGQLRLLHRRTSPAPPGEWHAGPYRTFHERDAAPLERGEVAEIALALLPLAARIDAGWRLRIAIAGADAGTFVRIPATGTPTFTVHRSASRPSSVQIPVVPTLFTAEPEGESVV</sequence>
<evidence type="ECO:0000313" key="4">
    <source>
        <dbReference type="Proteomes" id="UP000248764"/>
    </source>
</evidence>
<dbReference type="GO" id="GO:0008239">
    <property type="term" value="F:dipeptidyl-peptidase activity"/>
    <property type="evidence" value="ECO:0007669"/>
    <property type="project" value="InterPro"/>
</dbReference>
<protein>
    <recommendedName>
        <fullName evidence="2">Xaa-Pro dipeptidyl-peptidase C-terminal domain-containing protein</fullName>
    </recommendedName>
</protein>
<dbReference type="NCBIfam" id="TIGR00976">
    <property type="entry name" value="CocE_NonD"/>
    <property type="match status" value="1"/>
</dbReference>